<evidence type="ECO:0000256" key="4">
    <source>
        <dbReference type="ARBA" id="ARBA00022824"/>
    </source>
</evidence>
<evidence type="ECO:0000313" key="13">
    <source>
        <dbReference type="EMBL" id="CAH02637.1"/>
    </source>
</evidence>
<keyword evidence="5 10" id="KW-1133">Transmembrane helix</keyword>
<evidence type="ECO:0000259" key="12">
    <source>
        <dbReference type="PROSITE" id="PS50076"/>
    </source>
</evidence>
<proteinExistence type="inferred from homology"/>
<evidence type="ECO:0000256" key="3">
    <source>
        <dbReference type="ARBA" id="ARBA00022729"/>
    </source>
</evidence>
<keyword evidence="3 11" id="KW-0732">Signal</keyword>
<dbReference type="InterPro" id="IPR001623">
    <property type="entry name" value="DnaJ_domain"/>
</dbReference>
<sequence length="277" mass="32251">MLSSSRPVTYALFLSLFAAVAYCFTRDEIEIFQLQQELHTKYGSNMDFYQFLKLPKLKQSTSAEITKNFKKLAKKYHPDKNPKYRKLYERINLITKLLSDEGHRKTYDYYLKNGFPKYDYKKGGFFFNRVTPSVWFTFFFLYVLAGVIHLVLLKLHNNANKKRIENFVAKVREQDTTNSLGESKLVFKESEDSEDKQLLVRFGEVFVIQPDESLAKISTDDIIDPGINDTLLVKLPKWIWNKTLGKFINIGTSKSQQPNKGSPNKNKRNSKINSKAQ</sequence>
<dbReference type="KEGG" id="kla:KLLA0_A01133g"/>
<comment type="subcellular location">
    <subcellularLocation>
        <location evidence="1">Endoplasmic reticulum membrane</location>
        <topology evidence="1">Single-pass membrane protein</topology>
    </subcellularLocation>
</comment>
<dbReference type="SMART" id="SM00271">
    <property type="entry name" value="DnaJ"/>
    <property type="match status" value="1"/>
</dbReference>
<protein>
    <submittedName>
        <fullName evidence="13">KLLA0A01133p</fullName>
    </submittedName>
</protein>
<dbReference type="Gene3D" id="1.10.287.110">
    <property type="entry name" value="DnaJ domain"/>
    <property type="match status" value="1"/>
</dbReference>
<evidence type="ECO:0000256" key="10">
    <source>
        <dbReference type="SAM" id="Phobius"/>
    </source>
</evidence>
<dbReference type="GO" id="GO:0006457">
    <property type="term" value="P:protein folding"/>
    <property type="evidence" value="ECO:0007669"/>
    <property type="project" value="UniProtKB-ARBA"/>
</dbReference>
<dbReference type="InterPro" id="IPR036869">
    <property type="entry name" value="J_dom_sf"/>
</dbReference>
<comment type="similarity">
    <text evidence="8">Belongs to the DnaJ family.</text>
</comment>
<dbReference type="HOGENOM" id="CLU_037236_2_0_1"/>
<keyword evidence="7" id="KW-0143">Chaperone</keyword>
<dbReference type="InParanoid" id="Q6CYE0"/>
<evidence type="ECO:0000256" key="1">
    <source>
        <dbReference type="ARBA" id="ARBA00004389"/>
    </source>
</evidence>
<evidence type="ECO:0000256" key="8">
    <source>
        <dbReference type="ARBA" id="ARBA00061004"/>
    </source>
</evidence>
<dbReference type="CDD" id="cd06257">
    <property type="entry name" value="DnaJ"/>
    <property type="match status" value="1"/>
</dbReference>
<organism evidence="13 14">
    <name type="scientific">Kluyveromyces lactis (strain ATCC 8585 / CBS 2359 / DSM 70799 / NBRC 1267 / NRRL Y-1140 / WM37)</name>
    <name type="common">Yeast</name>
    <name type="synonym">Candida sphaerica</name>
    <dbReference type="NCBI Taxonomy" id="284590"/>
    <lineage>
        <taxon>Eukaryota</taxon>
        <taxon>Fungi</taxon>
        <taxon>Dikarya</taxon>
        <taxon>Ascomycota</taxon>
        <taxon>Saccharomycotina</taxon>
        <taxon>Saccharomycetes</taxon>
        <taxon>Saccharomycetales</taxon>
        <taxon>Saccharomycetaceae</taxon>
        <taxon>Kluyveromyces</taxon>
    </lineage>
</organism>
<evidence type="ECO:0000256" key="5">
    <source>
        <dbReference type="ARBA" id="ARBA00022989"/>
    </source>
</evidence>
<dbReference type="OMA" id="RRYDYFY"/>
<dbReference type="EMBL" id="CR382121">
    <property type="protein sequence ID" value="CAH02637.1"/>
    <property type="molecule type" value="Genomic_DNA"/>
</dbReference>
<feature type="compositionally biased region" description="Polar residues" evidence="9">
    <location>
        <begin position="251"/>
        <end position="261"/>
    </location>
</feature>
<dbReference type="Proteomes" id="UP000000598">
    <property type="component" value="Chromosome A"/>
</dbReference>
<feature type="transmembrane region" description="Helical" evidence="10">
    <location>
        <begin position="134"/>
        <end position="153"/>
    </location>
</feature>
<evidence type="ECO:0000256" key="7">
    <source>
        <dbReference type="ARBA" id="ARBA00023186"/>
    </source>
</evidence>
<dbReference type="SUPFAM" id="SSF46565">
    <property type="entry name" value="Chaperone J-domain"/>
    <property type="match status" value="1"/>
</dbReference>
<evidence type="ECO:0000256" key="6">
    <source>
        <dbReference type="ARBA" id="ARBA00023136"/>
    </source>
</evidence>
<dbReference type="STRING" id="284590.Q6CYE0"/>
<feature type="domain" description="J" evidence="12">
    <location>
        <begin position="47"/>
        <end position="111"/>
    </location>
</feature>
<feature type="region of interest" description="Disordered" evidence="9">
    <location>
        <begin position="251"/>
        <end position="277"/>
    </location>
</feature>
<dbReference type="PANTHER" id="PTHR44653">
    <property type="entry name" value="DNAJ HOMOLOG SUBFAMILY C MEMBER 1"/>
    <property type="match status" value="1"/>
</dbReference>
<dbReference type="PANTHER" id="PTHR44653:SF2">
    <property type="entry name" value="DNAJ HOMOLOG SUBFAMILY C MEMBER 1"/>
    <property type="match status" value="1"/>
</dbReference>
<accession>Q6CYE0</accession>
<dbReference type="PaxDb" id="284590-Q6CYE0"/>
<evidence type="ECO:0000256" key="9">
    <source>
        <dbReference type="SAM" id="MobiDB-lite"/>
    </source>
</evidence>
<keyword evidence="14" id="KW-1185">Reference proteome</keyword>
<dbReference type="AlphaFoldDB" id="Q6CYE0"/>
<evidence type="ECO:0000313" key="14">
    <source>
        <dbReference type="Proteomes" id="UP000000598"/>
    </source>
</evidence>
<dbReference type="FunFam" id="1.10.287.110:FF:000116">
    <property type="entry name" value="Erj5p"/>
    <property type="match status" value="1"/>
</dbReference>
<reference evidence="13 14" key="1">
    <citation type="journal article" date="2004" name="Nature">
        <title>Genome evolution in yeasts.</title>
        <authorList>
            <consortium name="Genolevures"/>
            <person name="Dujon B."/>
            <person name="Sherman D."/>
            <person name="Fischer G."/>
            <person name="Durrens P."/>
            <person name="Casaregola S."/>
            <person name="Lafontaine I."/>
            <person name="de Montigny J."/>
            <person name="Marck C."/>
            <person name="Neuveglise C."/>
            <person name="Talla E."/>
            <person name="Goffard N."/>
            <person name="Frangeul L."/>
            <person name="Aigle M."/>
            <person name="Anthouard V."/>
            <person name="Babour A."/>
            <person name="Barbe V."/>
            <person name="Barnay S."/>
            <person name="Blanchin S."/>
            <person name="Beckerich J.M."/>
            <person name="Beyne E."/>
            <person name="Bleykasten C."/>
            <person name="Boisrame A."/>
            <person name="Boyer J."/>
            <person name="Cattolico L."/>
            <person name="Confanioleri F."/>
            <person name="de Daruvar A."/>
            <person name="Despons L."/>
            <person name="Fabre E."/>
            <person name="Fairhead C."/>
            <person name="Ferry-Dumazet H."/>
            <person name="Groppi A."/>
            <person name="Hantraye F."/>
            <person name="Hennequin C."/>
            <person name="Jauniaux N."/>
            <person name="Joyet P."/>
            <person name="Kachouri R."/>
            <person name="Kerrest A."/>
            <person name="Koszul R."/>
            <person name="Lemaire M."/>
            <person name="Lesur I."/>
            <person name="Ma L."/>
            <person name="Muller H."/>
            <person name="Nicaud J.M."/>
            <person name="Nikolski M."/>
            <person name="Oztas S."/>
            <person name="Ozier-Kalogeropoulos O."/>
            <person name="Pellenz S."/>
            <person name="Potier S."/>
            <person name="Richard G.F."/>
            <person name="Straub M.L."/>
            <person name="Suleau A."/>
            <person name="Swennene D."/>
            <person name="Tekaia F."/>
            <person name="Wesolowski-Louvel M."/>
            <person name="Westhof E."/>
            <person name="Wirth B."/>
            <person name="Zeniou-Meyer M."/>
            <person name="Zivanovic I."/>
            <person name="Bolotin-Fukuhara M."/>
            <person name="Thierry A."/>
            <person name="Bouchier C."/>
            <person name="Caudron B."/>
            <person name="Scarpelli C."/>
            <person name="Gaillardin C."/>
            <person name="Weissenbach J."/>
            <person name="Wincker P."/>
            <person name="Souciet J.L."/>
        </authorList>
    </citation>
    <scope>NUCLEOTIDE SEQUENCE [LARGE SCALE GENOMIC DNA]</scope>
    <source>
        <strain evidence="14">ATCC 8585 / CBS 2359 / DSM 70799 / NBRC 1267 / NRRL Y-1140 / WM37</strain>
    </source>
</reference>
<evidence type="ECO:0000256" key="11">
    <source>
        <dbReference type="SAM" id="SignalP"/>
    </source>
</evidence>
<keyword evidence="2 10" id="KW-0812">Transmembrane</keyword>
<name>Q6CYE0_KLULA</name>
<dbReference type="eggNOG" id="KOG0724">
    <property type="taxonomic scope" value="Eukaryota"/>
</dbReference>
<dbReference type="FunCoup" id="Q6CYE0">
    <property type="interactions" value="45"/>
</dbReference>
<keyword evidence="6 10" id="KW-0472">Membrane</keyword>
<feature type="chain" id="PRO_5004272280" evidence="11">
    <location>
        <begin position="24"/>
        <end position="277"/>
    </location>
</feature>
<dbReference type="PROSITE" id="PS50076">
    <property type="entry name" value="DNAJ_2"/>
    <property type="match status" value="1"/>
</dbReference>
<keyword evidence="4" id="KW-0256">Endoplasmic reticulum</keyword>
<dbReference type="GO" id="GO:0005789">
    <property type="term" value="C:endoplasmic reticulum membrane"/>
    <property type="evidence" value="ECO:0007669"/>
    <property type="project" value="UniProtKB-SubCell"/>
</dbReference>
<gene>
    <name evidence="13" type="ORF">KLLA0_A01133g</name>
</gene>
<feature type="signal peptide" evidence="11">
    <location>
        <begin position="1"/>
        <end position="23"/>
    </location>
</feature>
<dbReference type="InterPro" id="IPR052606">
    <property type="entry name" value="DnaJ_domain_protein"/>
</dbReference>
<evidence type="ECO:0000256" key="2">
    <source>
        <dbReference type="ARBA" id="ARBA00022692"/>
    </source>
</evidence>
<dbReference type="Pfam" id="PF00226">
    <property type="entry name" value="DnaJ"/>
    <property type="match status" value="1"/>
</dbReference>